<dbReference type="InterPro" id="IPR036259">
    <property type="entry name" value="MFS_trans_sf"/>
</dbReference>
<name>A0A926EV16_9FIRM</name>
<evidence type="ECO:0000256" key="5">
    <source>
        <dbReference type="ARBA" id="ARBA00023136"/>
    </source>
</evidence>
<keyword evidence="4 6" id="KW-1133">Transmembrane helix</keyword>
<evidence type="ECO:0000256" key="4">
    <source>
        <dbReference type="ARBA" id="ARBA00022989"/>
    </source>
</evidence>
<evidence type="ECO:0000256" key="1">
    <source>
        <dbReference type="ARBA" id="ARBA00004651"/>
    </source>
</evidence>
<feature type="transmembrane region" description="Helical" evidence="6">
    <location>
        <begin position="110"/>
        <end position="135"/>
    </location>
</feature>
<dbReference type="RefSeq" id="WP_262428214.1">
    <property type="nucleotide sequence ID" value="NZ_JACRTG010000003.1"/>
</dbReference>
<accession>A0A926EV16</accession>
<gene>
    <name evidence="7" type="ORF">H8707_00630</name>
</gene>
<feature type="transmembrane region" description="Helical" evidence="6">
    <location>
        <begin position="405"/>
        <end position="426"/>
    </location>
</feature>
<keyword evidence="2" id="KW-0813">Transport</keyword>
<reference evidence="7" key="1">
    <citation type="submission" date="2020-08" db="EMBL/GenBank/DDBJ databases">
        <title>Genome public.</title>
        <authorList>
            <person name="Liu C."/>
            <person name="Sun Q."/>
        </authorList>
    </citation>
    <scope>NUCLEOTIDE SEQUENCE</scope>
    <source>
        <strain evidence="7">BX21</strain>
    </source>
</reference>
<feature type="transmembrane region" description="Helical" evidence="6">
    <location>
        <begin position="379"/>
        <end position="399"/>
    </location>
</feature>
<dbReference type="GO" id="GO:0005886">
    <property type="term" value="C:plasma membrane"/>
    <property type="evidence" value="ECO:0007669"/>
    <property type="project" value="UniProtKB-SubCell"/>
</dbReference>
<feature type="transmembrane region" description="Helical" evidence="6">
    <location>
        <begin position="85"/>
        <end position="104"/>
    </location>
</feature>
<feature type="transmembrane region" description="Helical" evidence="6">
    <location>
        <begin position="343"/>
        <end position="367"/>
    </location>
</feature>
<dbReference type="InterPro" id="IPR011701">
    <property type="entry name" value="MFS"/>
</dbReference>
<dbReference type="EMBL" id="JACRTG010000003">
    <property type="protein sequence ID" value="MBC8586750.1"/>
    <property type="molecule type" value="Genomic_DNA"/>
</dbReference>
<evidence type="ECO:0000256" key="6">
    <source>
        <dbReference type="SAM" id="Phobius"/>
    </source>
</evidence>
<feature type="transmembrane region" description="Helical" evidence="6">
    <location>
        <begin position="147"/>
        <end position="166"/>
    </location>
</feature>
<evidence type="ECO:0000313" key="7">
    <source>
        <dbReference type="EMBL" id="MBC8586750.1"/>
    </source>
</evidence>
<dbReference type="PANTHER" id="PTHR43385">
    <property type="entry name" value="RIBOFLAVIN TRANSPORTER RIBJ"/>
    <property type="match status" value="1"/>
</dbReference>
<feature type="transmembrane region" description="Helical" evidence="6">
    <location>
        <begin position="52"/>
        <end position="73"/>
    </location>
</feature>
<dbReference type="InterPro" id="IPR052983">
    <property type="entry name" value="MFS_Riboflavin_Transporter"/>
</dbReference>
<dbReference type="Pfam" id="PF07690">
    <property type="entry name" value="MFS_1"/>
    <property type="match status" value="1"/>
</dbReference>
<dbReference type="Gene3D" id="1.20.1250.20">
    <property type="entry name" value="MFS general substrate transporter like domains"/>
    <property type="match status" value="2"/>
</dbReference>
<protein>
    <submittedName>
        <fullName evidence="7">MFS transporter</fullName>
    </submittedName>
</protein>
<feature type="transmembrane region" description="Helical" evidence="6">
    <location>
        <begin position="178"/>
        <end position="197"/>
    </location>
</feature>
<feature type="transmembrane region" description="Helical" evidence="6">
    <location>
        <begin position="12"/>
        <end position="32"/>
    </location>
</feature>
<keyword evidence="5 6" id="KW-0472">Membrane</keyword>
<feature type="transmembrane region" description="Helical" evidence="6">
    <location>
        <begin position="314"/>
        <end position="331"/>
    </location>
</feature>
<keyword evidence="3 6" id="KW-0812">Transmembrane</keyword>
<feature type="transmembrane region" description="Helical" evidence="6">
    <location>
        <begin position="289"/>
        <end position="307"/>
    </location>
</feature>
<sequence length="437" mass="47206">MGTTNNSKSFYYGWVVMLSCAVSTALISTVGMQATQFSNGLMRQDTSVTLSATTYGLGYTVFALMQGIPGLFLGKHIIKRGAKSVYLMGGITAVITGLLFGNLIDKSPFFFILGYGFFFGFAGFCASQLAAQTLVNTWFVKKRGSGSAMRTVSAAIIGFFTPHIIRWATSLSGGNWRYGWYIMAIGGAISIVVTLLFMKNKPSDVGQCPDNLDPMLDILEKGNTISKYSNVYKRPNGEDIKYNEAIRSYSLWAIIIMCMGGFCVSNLLYSPGSLYFMGIGLTTENLATAQSFQVISSLLGALIINRLSDRIEPLYLVAGCVGFMCLGALGATKASVETPVLMYLFYISAAIGMVGTMQVVAIGIGNLFGNAEFPRIQGLCLFVAALVSSQVSTIAGIVFDRVGSYVPVFYIFAIFGLISIIPTLFIKIPKIKVKDNN</sequence>
<dbReference type="AlphaFoldDB" id="A0A926EV16"/>
<organism evidence="7 8">
    <name type="scientific">Paratissierella segnis</name>
    <dbReference type="NCBI Taxonomy" id="2763679"/>
    <lineage>
        <taxon>Bacteria</taxon>
        <taxon>Bacillati</taxon>
        <taxon>Bacillota</taxon>
        <taxon>Tissierellia</taxon>
        <taxon>Tissierellales</taxon>
        <taxon>Tissierellaceae</taxon>
        <taxon>Paratissierella</taxon>
    </lineage>
</organism>
<dbReference type="GO" id="GO:0022857">
    <property type="term" value="F:transmembrane transporter activity"/>
    <property type="evidence" value="ECO:0007669"/>
    <property type="project" value="InterPro"/>
</dbReference>
<proteinExistence type="predicted"/>
<evidence type="ECO:0000256" key="3">
    <source>
        <dbReference type="ARBA" id="ARBA00022692"/>
    </source>
</evidence>
<evidence type="ECO:0000313" key="8">
    <source>
        <dbReference type="Proteomes" id="UP000601171"/>
    </source>
</evidence>
<feature type="transmembrane region" description="Helical" evidence="6">
    <location>
        <begin position="249"/>
        <end position="269"/>
    </location>
</feature>
<keyword evidence="8" id="KW-1185">Reference proteome</keyword>
<dbReference type="PANTHER" id="PTHR43385:SF1">
    <property type="entry name" value="RIBOFLAVIN TRANSPORTER RIBJ"/>
    <property type="match status" value="1"/>
</dbReference>
<dbReference type="Proteomes" id="UP000601171">
    <property type="component" value="Unassembled WGS sequence"/>
</dbReference>
<evidence type="ECO:0000256" key="2">
    <source>
        <dbReference type="ARBA" id="ARBA00022448"/>
    </source>
</evidence>
<comment type="caution">
    <text evidence="7">The sequence shown here is derived from an EMBL/GenBank/DDBJ whole genome shotgun (WGS) entry which is preliminary data.</text>
</comment>
<comment type="subcellular location">
    <subcellularLocation>
        <location evidence="1">Cell membrane</location>
        <topology evidence="1">Multi-pass membrane protein</topology>
    </subcellularLocation>
</comment>
<dbReference type="SUPFAM" id="SSF103473">
    <property type="entry name" value="MFS general substrate transporter"/>
    <property type="match status" value="1"/>
</dbReference>